<name>F2UP47_SALR5</name>
<feature type="compositionally biased region" description="Low complexity" evidence="1">
    <location>
        <begin position="249"/>
        <end position="279"/>
    </location>
</feature>
<dbReference type="SUPFAM" id="SSF50729">
    <property type="entry name" value="PH domain-like"/>
    <property type="match status" value="1"/>
</dbReference>
<dbReference type="Proteomes" id="UP000007799">
    <property type="component" value="Unassembled WGS sequence"/>
</dbReference>
<dbReference type="AlphaFoldDB" id="F2UP47"/>
<dbReference type="CDD" id="cd00821">
    <property type="entry name" value="PH"/>
    <property type="match status" value="1"/>
</dbReference>
<evidence type="ECO:0000313" key="3">
    <source>
        <dbReference type="Proteomes" id="UP000007799"/>
    </source>
</evidence>
<dbReference type="InParanoid" id="F2UP47"/>
<dbReference type="Gene3D" id="2.30.29.30">
    <property type="entry name" value="Pleckstrin-homology domain (PH domain)/Phosphotyrosine-binding domain (PTB)"/>
    <property type="match status" value="1"/>
</dbReference>
<dbReference type="InterPro" id="IPR011993">
    <property type="entry name" value="PH-like_dom_sf"/>
</dbReference>
<evidence type="ECO:0000256" key="1">
    <source>
        <dbReference type="SAM" id="MobiDB-lite"/>
    </source>
</evidence>
<reference evidence="2" key="1">
    <citation type="submission" date="2009-08" db="EMBL/GenBank/DDBJ databases">
        <title>Annotation of Salpingoeca rosetta.</title>
        <authorList>
            <consortium name="The Broad Institute Genome Sequencing Platform"/>
            <person name="Russ C."/>
            <person name="Cuomo C."/>
            <person name="Burger G."/>
            <person name="Gray M.W."/>
            <person name="Holland P.W.H."/>
            <person name="King N."/>
            <person name="Lang F.B.F."/>
            <person name="Roger A.J."/>
            <person name="Ruiz-Trillo I."/>
            <person name="Young S.K."/>
            <person name="Zeng Q."/>
            <person name="Gargeya S."/>
            <person name="Alvarado L."/>
            <person name="Berlin A."/>
            <person name="Chapman S.B."/>
            <person name="Chen Z."/>
            <person name="Freedman E."/>
            <person name="Gellesch M."/>
            <person name="Goldberg J."/>
            <person name="Griggs A."/>
            <person name="Gujja S."/>
            <person name="Heilman E."/>
            <person name="Heiman D."/>
            <person name="Howarth C."/>
            <person name="Mehta T."/>
            <person name="Neiman D."/>
            <person name="Pearson M."/>
            <person name="Roberts A."/>
            <person name="Saif S."/>
            <person name="Shea T."/>
            <person name="Shenoy N."/>
            <person name="Sisk P."/>
            <person name="Stolte C."/>
            <person name="Sykes S."/>
            <person name="White J."/>
            <person name="Yandava C."/>
            <person name="Haas B."/>
            <person name="Nusbaum C."/>
            <person name="Birren B."/>
        </authorList>
    </citation>
    <scope>NUCLEOTIDE SEQUENCE [LARGE SCALE GENOMIC DNA]</scope>
    <source>
        <strain evidence="2">ATCC 50818</strain>
    </source>
</reference>
<sequence>MSGKSSKMLMVKYPRLSSIICSSLADVTRCSKNSIILSSRRAQHSVIDEIALLQAQHLTQRRNVYFKKQTYYNEPALGYINICAQTQIVKHGRGTFVVDTPKRQHTFQCDNQQEADRWCELLNRAVKSARALALGSKASSSSTASSSTTATSSAATMGRGGAGGVGGAGRKAMSKSMRVQRTKSLRSNPLGASVRVTAAGPVHTSKASDGHGGNRRKGAATVGRAGGREHTTRAPLNINTDTHAHTHAHAPTSSSSSSSTRDAPRPSQHQTHNHQQQQQSVRYSAPPLQQR</sequence>
<keyword evidence="3" id="KW-1185">Reference proteome</keyword>
<organism evidence="3">
    <name type="scientific">Salpingoeca rosetta (strain ATCC 50818 / BSB-021)</name>
    <dbReference type="NCBI Taxonomy" id="946362"/>
    <lineage>
        <taxon>Eukaryota</taxon>
        <taxon>Choanoflagellata</taxon>
        <taxon>Craspedida</taxon>
        <taxon>Salpingoecidae</taxon>
        <taxon>Salpingoeca</taxon>
    </lineage>
</organism>
<protein>
    <recommendedName>
        <fullName evidence="4">PH domain-containing protein</fullName>
    </recommendedName>
</protein>
<feature type="compositionally biased region" description="Low complexity" evidence="1">
    <location>
        <begin position="135"/>
        <end position="157"/>
    </location>
</feature>
<dbReference type="RefSeq" id="XP_004989171.1">
    <property type="nucleotide sequence ID" value="XM_004989114.1"/>
</dbReference>
<evidence type="ECO:0008006" key="4">
    <source>
        <dbReference type="Google" id="ProtNLM"/>
    </source>
</evidence>
<feature type="compositionally biased region" description="Gly residues" evidence="1">
    <location>
        <begin position="158"/>
        <end position="169"/>
    </location>
</feature>
<dbReference type="EMBL" id="GL832985">
    <property type="protein sequence ID" value="EGD79402.1"/>
    <property type="molecule type" value="Genomic_DNA"/>
</dbReference>
<proteinExistence type="predicted"/>
<dbReference type="KEGG" id="sre:PTSG_09813"/>
<feature type="region of interest" description="Disordered" evidence="1">
    <location>
        <begin position="135"/>
        <end position="291"/>
    </location>
</feature>
<evidence type="ECO:0000313" key="2">
    <source>
        <dbReference type="EMBL" id="EGD79402.1"/>
    </source>
</evidence>
<gene>
    <name evidence="2" type="ORF">PTSG_09813</name>
</gene>
<dbReference type="GeneID" id="16069713"/>
<accession>F2UP47</accession>